<evidence type="ECO:0000256" key="6">
    <source>
        <dbReference type="SAM" id="Phobius"/>
    </source>
</evidence>
<dbReference type="EMBL" id="JBHRYJ010000002">
    <property type="protein sequence ID" value="MFC3676041.1"/>
    <property type="molecule type" value="Genomic_DNA"/>
</dbReference>
<feature type="transmembrane region" description="Helical" evidence="6">
    <location>
        <begin position="115"/>
        <end position="138"/>
    </location>
</feature>
<feature type="transmembrane region" description="Helical" evidence="6">
    <location>
        <begin position="88"/>
        <end position="109"/>
    </location>
</feature>
<name>A0ABV7VGW1_9PROT</name>
<comment type="subcellular location">
    <subcellularLocation>
        <location evidence="1">Cell membrane</location>
        <topology evidence="1">Multi-pass membrane protein</topology>
    </subcellularLocation>
</comment>
<proteinExistence type="predicted"/>
<keyword evidence="5 6" id="KW-0472">Membrane</keyword>
<feature type="transmembrane region" description="Helical" evidence="6">
    <location>
        <begin position="296"/>
        <end position="312"/>
    </location>
</feature>
<feature type="transmembrane region" description="Helical" evidence="6">
    <location>
        <begin position="324"/>
        <end position="344"/>
    </location>
</feature>
<keyword evidence="2" id="KW-1003">Cell membrane</keyword>
<evidence type="ECO:0000256" key="1">
    <source>
        <dbReference type="ARBA" id="ARBA00004651"/>
    </source>
</evidence>
<reference evidence="8" key="1">
    <citation type="journal article" date="2019" name="Int. J. Syst. Evol. Microbiol.">
        <title>The Global Catalogue of Microorganisms (GCM) 10K type strain sequencing project: providing services to taxonomists for standard genome sequencing and annotation.</title>
        <authorList>
            <consortium name="The Broad Institute Genomics Platform"/>
            <consortium name="The Broad Institute Genome Sequencing Center for Infectious Disease"/>
            <person name="Wu L."/>
            <person name="Ma J."/>
        </authorList>
    </citation>
    <scope>NUCLEOTIDE SEQUENCE [LARGE SCALE GENOMIC DNA]</scope>
    <source>
        <strain evidence="8">KCTC 42182</strain>
    </source>
</reference>
<comment type="caution">
    <text evidence="7">The sequence shown here is derived from an EMBL/GenBank/DDBJ whole genome shotgun (WGS) entry which is preliminary data.</text>
</comment>
<gene>
    <name evidence="7" type="ORF">ACFOOQ_10840</name>
</gene>
<keyword evidence="4 6" id="KW-1133">Transmembrane helix</keyword>
<evidence type="ECO:0000256" key="5">
    <source>
        <dbReference type="ARBA" id="ARBA00023136"/>
    </source>
</evidence>
<evidence type="ECO:0000313" key="8">
    <source>
        <dbReference type="Proteomes" id="UP001595711"/>
    </source>
</evidence>
<dbReference type="PANTHER" id="PTHR47089">
    <property type="entry name" value="ABC TRANSPORTER, PERMEASE PROTEIN"/>
    <property type="match status" value="1"/>
</dbReference>
<evidence type="ECO:0000313" key="7">
    <source>
        <dbReference type="EMBL" id="MFC3676041.1"/>
    </source>
</evidence>
<sequence length="360" mass="37675">MRIRIEKRPAPSALLLWSTPLLALGLTLAAGVVLFAGLGVDAGAALYHIFIEPVVTLSGLGEVLIKAAPLVLIGVGLAIGFRASVWNIGAEGQLTIGAVAAGGIALAFWDSEGAWIMPLMAVAAIAGGMAWAAIPAFLKARFNVSEILTSLMLTYVAGLLLGALVYGPWKDPEGFNFPQSRMFNDSETLSLLVEGTRIHMGVPLAVIIAVIAFILLERTVLGFEIKVAGLAPAAARHAGFSARRLVWLSFMISGGLSGLAGMLEVAGPIGQLVPVITPGYGFTAIIVAFLGRLHPLGVLASGLLMALTYVGGENAQIAVGLPRAATGVFQGLLLFFLLATDFIARYRIRVATTRQNEVRP</sequence>
<dbReference type="Pfam" id="PF02653">
    <property type="entry name" value="BPD_transp_2"/>
    <property type="match status" value="1"/>
</dbReference>
<keyword evidence="3 6" id="KW-0812">Transmembrane</keyword>
<evidence type="ECO:0000256" key="2">
    <source>
        <dbReference type="ARBA" id="ARBA00022475"/>
    </source>
</evidence>
<feature type="transmembrane region" description="Helical" evidence="6">
    <location>
        <begin position="63"/>
        <end position="81"/>
    </location>
</feature>
<dbReference type="CDD" id="cd06580">
    <property type="entry name" value="TM_PBP1_transp_TpRbsC_like"/>
    <property type="match status" value="1"/>
</dbReference>
<dbReference type="RefSeq" id="WP_379725907.1">
    <property type="nucleotide sequence ID" value="NZ_JBHRYJ010000002.1"/>
</dbReference>
<feature type="transmembrane region" description="Helical" evidence="6">
    <location>
        <begin position="245"/>
        <end position="263"/>
    </location>
</feature>
<organism evidence="7 8">
    <name type="scientific">Ferrovibrio xuzhouensis</name>
    <dbReference type="NCBI Taxonomy" id="1576914"/>
    <lineage>
        <taxon>Bacteria</taxon>
        <taxon>Pseudomonadati</taxon>
        <taxon>Pseudomonadota</taxon>
        <taxon>Alphaproteobacteria</taxon>
        <taxon>Rhodospirillales</taxon>
        <taxon>Rhodospirillaceae</taxon>
        <taxon>Ferrovibrio</taxon>
    </lineage>
</organism>
<dbReference type="InterPro" id="IPR001851">
    <property type="entry name" value="ABC_transp_permease"/>
</dbReference>
<feature type="transmembrane region" description="Helical" evidence="6">
    <location>
        <begin position="150"/>
        <end position="169"/>
    </location>
</feature>
<keyword evidence="8" id="KW-1185">Reference proteome</keyword>
<feature type="transmembrane region" description="Helical" evidence="6">
    <location>
        <begin position="269"/>
        <end position="289"/>
    </location>
</feature>
<feature type="transmembrane region" description="Helical" evidence="6">
    <location>
        <begin position="198"/>
        <end position="216"/>
    </location>
</feature>
<evidence type="ECO:0000256" key="4">
    <source>
        <dbReference type="ARBA" id="ARBA00022989"/>
    </source>
</evidence>
<dbReference type="Proteomes" id="UP001595711">
    <property type="component" value="Unassembled WGS sequence"/>
</dbReference>
<protein>
    <submittedName>
        <fullName evidence="7">ABC transporter permease</fullName>
    </submittedName>
</protein>
<dbReference type="PANTHER" id="PTHR47089:SF1">
    <property type="entry name" value="GUANOSINE ABC TRANSPORTER PERMEASE PROTEIN NUPP"/>
    <property type="match status" value="1"/>
</dbReference>
<accession>A0ABV7VGW1</accession>
<evidence type="ECO:0000256" key="3">
    <source>
        <dbReference type="ARBA" id="ARBA00022692"/>
    </source>
</evidence>